<dbReference type="InterPro" id="IPR054058">
    <property type="entry name" value="HTH_67"/>
</dbReference>
<gene>
    <name evidence="1" type="ORF">SAMN04515671_3059</name>
</gene>
<dbReference type="EMBL" id="LT629710">
    <property type="protein sequence ID" value="SDP15357.1"/>
    <property type="molecule type" value="Genomic_DNA"/>
</dbReference>
<organism evidence="1 2">
    <name type="scientific">Nakamurella panacisegetis</name>
    <dbReference type="NCBI Taxonomy" id="1090615"/>
    <lineage>
        <taxon>Bacteria</taxon>
        <taxon>Bacillati</taxon>
        <taxon>Actinomycetota</taxon>
        <taxon>Actinomycetes</taxon>
        <taxon>Nakamurellales</taxon>
        <taxon>Nakamurellaceae</taxon>
        <taxon>Nakamurella</taxon>
    </lineage>
</organism>
<proteinExistence type="predicted"/>
<evidence type="ECO:0008006" key="3">
    <source>
        <dbReference type="Google" id="ProtNLM"/>
    </source>
</evidence>
<evidence type="ECO:0000313" key="2">
    <source>
        <dbReference type="Proteomes" id="UP000198741"/>
    </source>
</evidence>
<name>A0A1H0QDE2_9ACTN</name>
<dbReference type="AlphaFoldDB" id="A0A1H0QDE2"/>
<keyword evidence="2" id="KW-1185">Reference proteome</keyword>
<sequence>MIDSDVITRAGRVFRATNSLHSLVYFVPEGDEEYVAAGLRPGRMGYFASRAAPMGAVGPGTVTATFYNFNPELVARHIPRAWTLATPERVLAARWRVADRGLRRLLGPEIIGSADLKRAAEIARRAALACGIEGRPLFAGHAGLEWPQETHLVFWHAVTLLREHRGDGHITALVRAELSGIEAIVTHTATGRGFLTDAAKALRMWSDGQWAAAQAGLAGRGILDAEGNLTAAGSALRAELEDETDRLSAAPWRGIDADSVDELISLGKTLTRRVVDRGAFPPKVFAT</sequence>
<protein>
    <recommendedName>
        <fullName evidence="3">SalK</fullName>
    </recommendedName>
</protein>
<dbReference type="STRING" id="1090615.SAMN04515671_3059"/>
<dbReference type="RefSeq" id="WP_090477209.1">
    <property type="nucleotide sequence ID" value="NZ_LT629710.1"/>
</dbReference>
<accession>A0A1H0QDE2</accession>
<evidence type="ECO:0000313" key="1">
    <source>
        <dbReference type="EMBL" id="SDP15357.1"/>
    </source>
</evidence>
<dbReference type="Pfam" id="PF21863">
    <property type="entry name" value="HTH_67"/>
    <property type="match status" value="1"/>
</dbReference>
<dbReference type="NCBIfam" id="NF047719">
    <property type="entry name" value="SCO6745_fam_HTH"/>
    <property type="match status" value="1"/>
</dbReference>
<reference evidence="1 2" key="1">
    <citation type="submission" date="2016-10" db="EMBL/GenBank/DDBJ databases">
        <authorList>
            <person name="de Groot N.N."/>
        </authorList>
    </citation>
    <scope>NUCLEOTIDE SEQUENCE [LARGE SCALE GENOMIC DNA]</scope>
    <source>
        <strain evidence="2">P4-7,KCTC 19426,CECT 7604</strain>
    </source>
</reference>
<dbReference type="OrthoDB" id="157052at2"/>
<dbReference type="Proteomes" id="UP000198741">
    <property type="component" value="Chromosome I"/>
</dbReference>